<protein>
    <recommendedName>
        <fullName evidence="7">ABC3 transporter permease C-terminal domain-containing protein</fullName>
    </recommendedName>
</protein>
<gene>
    <name evidence="8" type="ORF">K040078D81_06730</name>
</gene>
<comment type="caution">
    <text evidence="8">The sequence shown here is derived from an EMBL/GenBank/DDBJ whole genome shotgun (WGS) entry which is preliminary data.</text>
</comment>
<keyword evidence="2" id="KW-1003">Cell membrane</keyword>
<organism evidence="8 9">
    <name type="scientific">Blautia hominis</name>
    <dbReference type="NCBI Taxonomy" id="2025493"/>
    <lineage>
        <taxon>Bacteria</taxon>
        <taxon>Bacillati</taxon>
        <taxon>Bacillota</taxon>
        <taxon>Clostridia</taxon>
        <taxon>Lachnospirales</taxon>
        <taxon>Lachnospiraceae</taxon>
        <taxon>Blautia</taxon>
    </lineage>
</organism>
<dbReference type="EMBL" id="BAABYW010000001">
    <property type="protein sequence ID" value="GAA6406556.1"/>
    <property type="molecule type" value="Genomic_DNA"/>
</dbReference>
<dbReference type="PANTHER" id="PTHR30572">
    <property type="entry name" value="MEMBRANE COMPONENT OF TRANSPORTER-RELATED"/>
    <property type="match status" value="1"/>
</dbReference>
<dbReference type="InterPro" id="IPR003838">
    <property type="entry name" value="ABC3_permease_C"/>
</dbReference>
<evidence type="ECO:0000256" key="4">
    <source>
        <dbReference type="ARBA" id="ARBA00022989"/>
    </source>
</evidence>
<evidence type="ECO:0000256" key="1">
    <source>
        <dbReference type="ARBA" id="ARBA00004651"/>
    </source>
</evidence>
<dbReference type="PANTHER" id="PTHR30572:SF9">
    <property type="entry name" value="ABC TRANSPORTER PERMEASE PROTEIN"/>
    <property type="match status" value="1"/>
</dbReference>
<reference evidence="8 9" key="1">
    <citation type="submission" date="2024-04" db="EMBL/GenBank/DDBJ databases">
        <title>Defined microbial consortia suppress multidrug-resistant proinflammatory Enterobacteriaceae via ecological control.</title>
        <authorList>
            <person name="Furuichi M."/>
            <person name="Kawaguchi T."/>
            <person name="Pust M."/>
            <person name="Yasuma K."/>
            <person name="Plichta D."/>
            <person name="Hasegawa N."/>
            <person name="Ohya T."/>
            <person name="Bhattarai S."/>
            <person name="Sasajima S."/>
            <person name="Aoto Y."/>
            <person name="Tuganbaev T."/>
            <person name="Yaginuma M."/>
            <person name="Ueda M."/>
            <person name="Okahashi N."/>
            <person name="Amafuji K."/>
            <person name="Kiridooshi Y."/>
            <person name="Sugita K."/>
            <person name="Strazar M."/>
            <person name="Skelly A."/>
            <person name="Suda W."/>
            <person name="Hattori M."/>
            <person name="Nakamoto N."/>
            <person name="Caballero S."/>
            <person name="Norman J."/>
            <person name="Olle B."/>
            <person name="Tanoue T."/>
            <person name="Arita M."/>
            <person name="Bucci V."/>
            <person name="Atarashi K."/>
            <person name="Xavier R."/>
            <person name="Honda K."/>
        </authorList>
    </citation>
    <scope>NUCLEOTIDE SEQUENCE [LARGE SCALE GENOMIC DNA]</scope>
    <source>
        <strain evidence="9">k04-0078-D8-1</strain>
    </source>
</reference>
<sequence>MNRISLAAKYLTRRKSRACLILIVFLAINIMAFIIISIRESANDALAKLDQKPLDYFYLESQYETDPKTVIAEGSSISFLSVPYVITDEVIEKIKSIHGIKAYASHYAFLSGMLSDKNGNPLELAAYNIPVNKDDAASIRGVSDSDLYLGSTIKLTAGRHITPDSKREAMVNVQFAKQNDLNIGDKLTITTPNHTPGHTSDIEVTLSGIYENTDNVDETEFSPSELRENYIYVDYGTAHALDNRNQGIISVKFFVDLPDQLASIYAQAQKLDLDWNKYYLFDEADASVIDADAVKAVSNQFSVLTAVIILAGFLVITFVLMLQTKMRANEIGILLSLGFTKSRILLQHIIEVMIPAGISIAAAYFIGDHLISSERFKITVTHIQMVTTLQIIAINLCLLMASIWISSVRLLHTTPKAIFEKNN</sequence>
<dbReference type="InterPro" id="IPR050250">
    <property type="entry name" value="Macrolide_Exporter_MacB"/>
</dbReference>
<keyword evidence="3 6" id="KW-0812">Transmembrane</keyword>
<dbReference type="Pfam" id="PF02687">
    <property type="entry name" value="FtsX"/>
    <property type="match status" value="1"/>
</dbReference>
<comment type="subcellular location">
    <subcellularLocation>
        <location evidence="1">Cell membrane</location>
        <topology evidence="1">Multi-pass membrane protein</topology>
    </subcellularLocation>
</comment>
<feature type="transmembrane region" description="Helical" evidence="6">
    <location>
        <begin position="20"/>
        <end position="38"/>
    </location>
</feature>
<evidence type="ECO:0000256" key="2">
    <source>
        <dbReference type="ARBA" id="ARBA00022475"/>
    </source>
</evidence>
<evidence type="ECO:0000313" key="8">
    <source>
        <dbReference type="EMBL" id="GAA6406556.1"/>
    </source>
</evidence>
<keyword evidence="5 6" id="KW-0472">Membrane</keyword>
<evidence type="ECO:0000256" key="5">
    <source>
        <dbReference type="ARBA" id="ARBA00023136"/>
    </source>
</evidence>
<accession>A0ABQ0B532</accession>
<evidence type="ECO:0000313" key="9">
    <source>
        <dbReference type="Proteomes" id="UP001600943"/>
    </source>
</evidence>
<keyword evidence="9" id="KW-1185">Reference proteome</keyword>
<proteinExistence type="predicted"/>
<evidence type="ECO:0000256" key="3">
    <source>
        <dbReference type="ARBA" id="ARBA00022692"/>
    </source>
</evidence>
<keyword evidence="4 6" id="KW-1133">Transmembrane helix</keyword>
<feature type="domain" description="ABC3 transporter permease C-terminal" evidence="7">
    <location>
        <begin position="303"/>
        <end position="415"/>
    </location>
</feature>
<evidence type="ECO:0000256" key="6">
    <source>
        <dbReference type="SAM" id="Phobius"/>
    </source>
</evidence>
<evidence type="ECO:0000259" key="7">
    <source>
        <dbReference type="Pfam" id="PF02687"/>
    </source>
</evidence>
<feature type="transmembrane region" description="Helical" evidence="6">
    <location>
        <begin position="344"/>
        <end position="367"/>
    </location>
</feature>
<feature type="transmembrane region" description="Helical" evidence="6">
    <location>
        <begin position="387"/>
        <end position="411"/>
    </location>
</feature>
<name>A0ABQ0B532_9FIRM</name>
<dbReference type="Proteomes" id="UP001600943">
    <property type="component" value="Unassembled WGS sequence"/>
</dbReference>
<feature type="transmembrane region" description="Helical" evidence="6">
    <location>
        <begin position="301"/>
        <end position="323"/>
    </location>
</feature>